<feature type="transmembrane region" description="Helical" evidence="1">
    <location>
        <begin position="21"/>
        <end position="40"/>
    </location>
</feature>
<dbReference type="STRING" id="329726.AM1_0269"/>
<evidence type="ECO:0000313" key="3">
    <source>
        <dbReference type="Proteomes" id="UP000000268"/>
    </source>
</evidence>
<dbReference type="KEGG" id="amr:AM1_0269"/>
<keyword evidence="3" id="KW-1185">Reference proteome</keyword>
<sequence length="41" mass="4575">MGEKTHSSLASIVKFSIIKQALTRFIIFYNYWMGMGGGYAG</sequence>
<keyword evidence="1" id="KW-0812">Transmembrane</keyword>
<name>B0C8W5_ACAM1</name>
<gene>
    <name evidence="2" type="ordered locus">AM1_0269</name>
</gene>
<proteinExistence type="predicted"/>
<reference evidence="2 3" key="1">
    <citation type="journal article" date="2008" name="Proc. Natl. Acad. Sci. U.S.A.">
        <title>Niche adaptation and genome expansion in the chlorophyll d-producing cyanobacterium Acaryochloris marina.</title>
        <authorList>
            <person name="Swingley W.D."/>
            <person name="Chen M."/>
            <person name="Cheung P.C."/>
            <person name="Conrad A.L."/>
            <person name="Dejesa L.C."/>
            <person name="Hao J."/>
            <person name="Honchak B.M."/>
            <person name="Karbach L.E."/>
            <person name="Kurdoglu A."/>
            <person name="Lahiri S."/>
            <person name="Mastrian S.D."/>
            <person name="Miyashita H."/>
            <person name="Page L."/>
            <person name="Ramakrishna P."/>
            <person name="Satoh S."/>
            <person name="Sattley W.M."/>
            <person name="Shimada Y."/>
            <person name="Taylor H.L."/>
            <person name="Tomo T."/>
            <person name="Tsuchiya T."/>
            <person name="Wang Z.T."/>
            <person name="Raymond J."/>
            <person name="Mimuro M."/>
            <person name="Blankenship R.E."/>
            <person name="Touchman J.W."/>
        </authorList>
    </citation>
    <scope>NUCLEOTIDE SEQUENCE [LARGE SCALE GENOMIC DNA]</scope>
    <source>
        <strain evidence="3">MBIC 11017</strain>
    </source>
</reference>
<evidence type="ECO:0000256" key="1">
    <source>
        <dbReference type="SAM" id="Phobius"/>
    </source>
</evidence>
<keyword evidence="1" id="KW-1133">Transmembrane helix</keyword>
<dbReference type="EMBL" id="CP000828">
    <property type="protein sequence ID" value="ABW25355.1"/>
    <property type="molecule type" value="Genomic_DNA"/>
</dbReference>
<protein>
    <submittedName>
        <fullName evidence="2">Uncharacterized protein</fullName>
    </submittedName>
</protein>
<dbReference type="AlphaFoldDB" id="B0C8W5"/>
<dbReference type="HOGENOM" id="CLU_3264043_0_0_3"/>
<keyword evidence="1" id="KW-0472">Membrane</keyword>
<accession>B0C8W5</accession>
<evidence type="ECO:0000313" key="2">
    <source>
        <dbReference type="EMBL" id="ABW25355.1"/>
    </source>
</evidence>
<organism evidence="2 3">
    <name type="scientific">Acaryochloris marina (strain MBIC 11017)</name>
    <dbReference type="NCBI Taxonomy" id="329726"/>
    <lineage>
        <taxon>Bacteria</taxon>
        <taxon>Bacillati</taxon>
        <taxon>Cyanobacteriota</taxon>
        <taxon>Cyanophyceae</taxon>
        <taxon>Acaryochloridales</taxon>
        <taxon>Acaryochloridaceae</taxon>
        <taxon>Acaryochloris</taxon>
    </lineage>
</organism>
<dbReference type="Proteomes" id="UP000000268">
    <property type="component" value="Chromosome"/>
</dbReference>